<evidence type="ECO:0000313" key="2">
    <source>
        <dbReference type="EMBL" id="AMY07577.1"/>
    </source>
</evidence>
<dbReference type="KEGG" id="abac:LuPra_00750"/>
<reference evidence="2 3" key="1">
    <citation type="journal article" date="2016" name="Genome Announc.">
        <title>First Complete Genome Sequence of a Subdivision 6 Acidobacterium Strain.</title>
        <authorList>
            <person name="Huang S."/>
            <person name="Vieira S."/>
            <person name="Bunk B."/>
            <person name="Riedel T."/>
            <person name="Sproer C."/>
            <person name="Overmann J."/>
        </authorList>
    </citation>
    <scope>NUCLEOTIDE SEQUENCE [LARGE SCALE GENOMIC DNA]</scope>
    <source>
        <strain evidence="3">DSM 100886 HEG_-6_39</strain>
    </source>
</reference>
<keyword evidence="3" id="KW-1185">Reference proteome</keyword>
<reference evidence="3" key="2">
    <citation type="submission" date="2016-04" db="EMBL/GenBank/DDBJ databases">
        <title>First Complete Genome Sequence of a Subdivision 6 Acidobacterium.</title>
        <authorList>
            <person name="Huang S."/>
            <person name="Vieira S."/>
            <person name="Bunk B."/>
            <person name="Riedel T."/>
            <person name="Sproeer C."/>
            <person name="Overmann J."/>
        </authorList>
    </citation>
    <scope>NUCLEOTIDE SEQUENCE [LARGE SCALE GENOMIC DNA]</scope>
    <source>
        <strain evidence="3">DSM 100886 HEG_-6_39</strain>
    </source>
</reference>
<dbReference type="SUPFAM" id="SSF48208">
    <property type="entry name" value="Six-hairpin glycosidases"/>
    <property type="match status" value="1"/>
</dbReference>
<dbReference type="PATRIC" id="fig|1813736.3.peg.785"/>
<organism evidence="2 3">
    <name type="scientific">Luteitalea pratensis</name>
    <dbReference type="NCBI Taxonomy" id="1855912"/>
    <lineage>
        <taxon>Bacteria</taxon>
        <taxon>Pseudomonadati</taxon>
        <taxon>Acidobacteriota</taxon>
        <taxon>Vicinamibacteria</taxon>
        <taxon>Vicinamibacterales</taxon>
        <taxon>Vicinamibacteraceae</taxon>
        <taxon>Luteitalea</taxon>
    </lineage>
</organism>
<evidence type="ECO:0000313" key="3">
    <source>
        <dbReference type="Proteomes" id="UP000076079"/>
    </source>
</evidence>
<protein>
    <recommendedName>
        <fullName evidence="4">Glycosyl hydrolase family 65 central catalytic domain protein</fullName>
    </recommendedName>
</protein>
<dbReference type="Gene3D" id="1.50.10.10">
    <property type="match status" value="1"/>
</dbReference>
<accession>A0A143PG91</accession>
<feature type="chain" id="PRO_5007511262" description="Glycosyl hydrolase family 65 central catalytic domain protein" evidence="1">
    <location>
        <begin position="19"/>
        <end position="711"/>
    </location>
</feature>
<dbReference type="Gene3D" id="2.70.98.50">
    <property type="entry name" value="putative glycoside hydrolase family protein from bacillus halodurans"/>
    <property type="match status" value="1"/>
</dbReference>
<dbReference type="STRING" id="1855912.LuPra_00750"/>
<dbReference type="AlphaFoldDB" id="A0A143PG91"/>
<dbReference type="InterPro" id="IPR008928">
    <property type="entry name" value="6-hairpin_glycosidase_sf"/>
</dbReference>
<dbReference type="GO" id="GO:0005975">
    <property type="term" value="P:carbohydrate metabolic process"/>
    <property type="evidence" value="ECO:0007669"/>
    <property type="project" value="InterPro"/>
</dbReference>
<sequence length="711" mass="78973" precursor="true">MKRAWVACALFMASSSVASQTGVPAQAPIDRQALVARHRVVLRAPDVRTPLSVGNGSVAFTADVTGLQTYPEAYGNGTPLATLSTWAWHSSPNPQRYRLEDTLVRYRVGDREVPYADADDRDGRAFPAAAWLRANPHRLDLGRLGLVITHADGSPVPLDALTGVEQTLDLWTATLTSRFTVDDVEVRVETTVHPDQDVLATRVVSPLVRSGRVRILLAFPFPAGTWDKTRDWTQPDAHHTVASIAPDRAQFARSVDDTRYFAALRWTTDAQLSATAPHTWVLTGSTDTLACTLQVSPNELPRGSAAPDVDSTLLATAAGWARFWSTGGTIDLSGSTDPRWRELERRIVLSQFLTRLHGSGTMPPQETGLVTNSWFGKAHLEMYWWHAAHFALWDRGALLARSLDWYRELLPRARATAQAQGYAGVRWPKMVGPDGRESPSGVGTYLLWQQPHPIYLAELLWRDGQSRAVLDRYAPIVFESAAFMASFATLEADGRFHLSSPLIPAQETYGRMKATMRDPTFELAYWRWALGVAQQWRVRLGLPREPSWDRVRDLMVEPTMRDGRYTAVGVEPFTTPTDHPSMLMAYGFLPPTAGVDAATMGRTYDWVRANWQWESTWGWDYPALAMTAARLGRPADAIDALLLDVPKNRWVANGHNPQRPNLPVYLPSNGGLLAAVAMMAAGWDDAPRRHAPGFPDDGTWSVRVERVRPLP</sequence>
<proteinExistence type="predicted"/>
<dbReference type="EMBL" id="CP015136">
    <property type="protein sequence ID" value="AMY07577.1"/>
    <property type="molecule type" value="Genomic_DNA"/>
</dbReference>
<feature type="signal peptide" evidence="1">
    <location>
        <begin position="1"/>
        <end position="18"/>
    </location>
</feature>
<name>A0A143PG91_LUTPR</name>
<evidence type="ECO:0000256" key="1">
    <source>
        <dbReference type="SAM" id="SignalP"/>
    </source>
</evidence>
<dbReference type="Proteomes" id="UP000076079">
    <property type="component" value="Chromosome"/>
</dbReference>
<dbReference type="RefSeq" id="WP_234800705.1">
    <property type="nucleotide sequence ID" value="NZ_CP015136.1"/>
</dbReference>
<dbReference type="InterPro" id="IPR012341">
    <property type="entry name" value="6hp_glycosidase-like_sf"/>
</dbReference>
<evidence type="ECO:0008006" key="4">
    <source>
        <dbReference type="Google" id="ProtNLM"/>
    </source>
</evidence>
<keyword evidence="1" id="KW-0732">Signal</keyword>
<gene>
    <name evidence="2" type="ORF">LuPra_00750</name>
</gene>